<evidence type="ECO:0000259" key="2">
    <source>
        <dbReference type="Pfam" id="PF07811"/>
    </source>
</evidence>
<keyword evidence="1" id="KW-0812">Transmembrane</keyword>
<organism evidence="3 4">
    <name type="scientific">Sphingomonas endophytica</name>
    <dbReference type="NCBI Taxonomy" id="869719"/>
    <lineage>
        <taxon>Bacteria</taxon>
        <taxon>Pseudomonadati</taxon>
        <taxon>Pseudomonadota</taxon>
        <taxon>Alphaproteobacteria</taxon>
        <taxon>Sphingomonadales</taxon>
        <taxon>Sphingomonadaceae</taxon>
        <taxon>Sphingomonas</taxon>
    </lineage>
</organism>
<reference evidence="3 4" key="1">
    <citation type="journal article" date="2016" name="Front. Microbiol.">
        <title>Genomic Resource of Rice Seed Associated Bacteria.</title>
        <authorList>
            <person name="Midha S."/>
            <person name="Bansal K."/>
            <person name="Sharma S."/>
            <person name="Kumar N."/>
            <person name="Patil P.P."/>
            <person name="Chaudhry V."/>
            <person name="Patil P.B."/>
        </authorList>
    </citation>
    <scope>NUCLEOTIDE SEQUENCE [LARGE SCALE GENOMIC DNA]</scope>
    <source>
        <strain evidence="3 4">NS334</strain>
    </source>
</reference>
<feature type="transmembrane region" description="Helical" evidence="1">
    <location>
        <begin position="21"/>
        <end position="40"/>
    </location>
</feature>
<evidence type="ECO:0000256" key="1">
    <source>
        <dbReference type="SAM" id="Phobius"/>
    </source>
</evidence>
<evidence type="ECO:0000313" key="3">
    <source>
        <dbReference type="EMBL" id="KTT69202.1"/>
    </source>
</evidence>
<dbReference type="EMBL" id="LDTB01000076">
    <property type="protein sequence ID" value="KTT69202.1"/>
    <property type="molecule type" value="Genomic_DNA"/>
</dbReference>
<dbReference type="AlphaFoldDB" id="A0A147HW93"/>
<dbReference type="Proteomes" id="UP000074310">
    <property type="component" value="Unassembled WGS sequence"/>
</dbReference>
<keyword evidence="1" id="KW-1133">Transmembrane helix</keyword>
<dbReference type="RefSeq" id="WP_058756815.1">
    <property type="nucleotide sequence ID" value="NZ_LDTB01000076.1"/>
</dbReference>
<feature type="domain" description="TadE-like" evidence="2">
    <location>
        <begin position="19"/>
        <end position="60"/>
    </location>
</feature>
<accession>A0A147HW93</accession>
<proteinExistence type="predicted"/>
<evidence type="ECO:0000313" key="4">
    <source>
        <dbReference type="Proteomes" id="UP000074310"/>
    </source>
</evidence>
<comment type="caution">
    <text evidence="3">The sequence shown here is derived from an EMBL/GenBank/DDBJ whole genome shotgun (WGS) entry which is preliminary data.</text>
</comment>
<name>A0A147HW93_9SPHN</name>
<dbReference type="Pfam" id="PF07811">
    <property type="entry name" value="TadE"/>
    <property type="match status" value="1"/>
</dbReference>
<keyword evidence="1" id="KW-0472">Membrane</keyword>
<dbReference type="InterPro" id="IPR012495">
    <property type="entry name" value="TadE-like_dom"/>
</dbReference>
<keyword evidence="4" id="KW-1185">Reference proteome</keyword>
<gene>
    <name evidence="3" type="ORF">NS334_15275</name>
</gene>
<dbReference type="PATRIC" id="fig|869719.3.peg.3238"/>
<protein>
    <recommendedName>
        <fullName evidence="2">TadE-like domain-containing protein</fullName>
    </recommendedName>
</protein>
<sequence>MRLIPLRGAWVRLARAQRGVALTEFAITAPVVLMLGLGGVELGNYASANLRVSQIAMAVADNAGRVRTTIDESDVAEVMIGALKMGEPLGLARNGRIILSDLEQRTTTTGTNGKGPVSPGNPDGYRQWIRWQRCVGALAATSSYGVPRDSAGQPVTNLDDTTNADHGAVEGASIIDGMGAAANQIAAAPGTAVMVVEVVYTYQPLAPISLVTAVVRTPQIRRLVAFNVRQRTAYSLRNDARLSGTARADCRLFDPAVPTT</sequence>
<dbReference type="OrthoDB" id="7432392at2"/>